<dbReference type="InterPro" id="IPR036736">
    <property type="entry name" value="ACP-like_sf"/>
</dbReference>
<dbReference type="Pfam" id="PF13193">
    <property type="entry name" value="AMP-binding_C"/>
    <property type="match status" value="1"/>
</dbReference>
<protein>
    <recommendedName>
        <fullName evidence="4">Carrier domain-containing protein</fullName>
    </recommendedName>
</protein>
<dbReference type="PROSITE" id="PS50075">
    <property type="entry name" value="CARRIER"/>
    <property type="match status" value="1"/>
</dbReference>
<feature type="transmembrane region" description="Helical" evidence="3">
    <location>
        <begin position="1025"/>
        <end position="1045"/>
    </location>
</feature>
<dbReference type="Gene3D" id="3.30.300.30">
    <property type="match status" value="1"/>
</dbReference>
<dbReference type="GO" id="GO:0008757">
    <property type="term" value="F:S-adenosylmethionine-dependent methyltransferase activity"/>
    <property type="evidence" value="ECO:0007669"/>
    <property type="project" value="InterPro"/>
</dbReference>
<dbReference type="CDD" id="cd02440">
    <property type="entry name" value="AdoMet_MTases"/>
    <property type="match status" value="1"/>
</dbReference>
<keyword evidence="1" id="KW-0596">Phosphopantetheine</keyword>
<gene>
    <name evidence="5" type="ORF">QVE165_LOCUS22408</name>
</gene>
<dbReference type="Gene3D" id="3.30.559.30">
    <property type="entry name" value="Nonribosomal peptide synthetase, condensation domain"/>
    <property type="match status" value="1"/>
</dbReference>
<dbReference type="SUPFAM" id="SSF51161">
    <property type="entry name" value="Trimeric LpxA-like enzymes"/>
    <property type="match status" value="3"/>
</dbReference>
<dbReference type="InterPro" id="IPR009081">
    <property type="entry name" value="PP-bd_ACP"/>
</dbReference>
<dbReference type="Gene3D" id="3.40.50.12780">
    <property type="entry name" value="N-terminal domain of ligase-like"/>
    <property type="match status" value="1"/>
</dbReference>
<comment type="caution">
    <text evidence="5">The sequence shown here is derived from an EMBL/GenBank/DDBJ whole genome shotgun (WGS) entry which is preliminary data.</text>
</comment>
<keyword evidence="6" id="KW-1185">Reference proteome</keyword>
<dbReference type="SUPFAM" id="SSF56801">
    <property type="entry name" value="Acetyl-CoA synthetase-like"/>
    <property type="match status" value="1"/>
</dbReference>
<dbReference type="Gene3D" id="2.160.10.10">
    <property type="entry name" value="Hexapeptide repeat proteins"/>
    <property type="match status" value="2"/>
</dbReference>
<dbReference type="InterPro" id="IPR029063">
    <property type="entry name" value="SAM-dependent_MTases_sf"/>
</dbReference>
<evidence type="ECO:0000256" key="2">
    <source>
        <dbReference type="ARBA" id="ARBA00022553"/>
    </source>
</evidence>
<dbReference type="InterPro" id="IPR000873">
    <property type="entry name" value="AMP-dep_synth/lig_dom"/>
</dbReference>
<accession>A0A814RVZ8</accession>
<dbReference type="InterPro" id="IPR013216">
    <property type="entry name" value="Methyltransf_11"/>
</dbReference>
<dbReference type="GO" id="GO:0009366">
    <property type="term" value="C:enterobactin synthetase complex"/>
    <property type="evidence" value="ECO:0007669"/>
    <property type="project" value="TreeGrafter"/>
</dbReference>
<feature type="transmembrane region" description="Helical" evidence="3">
    <location>
        <begin position="1459"/>
        <end position="1488"/>
    </location>
</feature>
<proteinExistence type="predicted"/>
<dbReference type="GO" id="GO:0043041">
    <property type="term" value="P:amino acid activation for nonribosomal peptide biosynthetic process"/>
    <property type="evidence" value="ECO:0007669"/>
    <property type="project" value="TreeGrafter"/>
</dbReference>
<dbReference type="SUPFAM" id="SSF53335">
    <property type="entry name" value="S-adenosyl-L-methionine-dependent methyltransferases"/>
    <property type="match status" value="1"/>
</dbReference>
<dbReference type="Pfam" id="PF00550">
    <property type="entry name" value="PP-binding"/>
    <property type="match status" value="1"/>
</dbReference>
<dbReference type="GO" id="GO:0005829">
    <property type="term" value="C:cytosol"/>
    <property type="evidence" value="ECO:0007669"/>
    <property type="project" value="TreeGrafter"/>
</dbReference>
<dbReference type="InterPro" id="IPR001242">
    <property type="entry name" value="Condensation_dom"/>
</dbReference>
<keyword evidence="3" id="KW-0812">Transmembrane</keyword>
<dbReference type="Gene3D" id="3.30.559.10">
    <property type="entry name" value="Chloramphenicol acetyltransferase-like domain"/>
    <property type="match status" value="1"/>
</dbReference>
<feature type="transmembrane region" description="Helical" evidence="3">
    <location>
        <begin position="1213"/>
        <end position="1234"/>
    </location>
</feature>
<dbReference type="InterPro" id="IPR042099">
    <property type="entry name" value="ANL_N_sf"/>
</dbReference>
<name>A0A814RVZ8_9BILA</name>
<dbReference type="InterPro" id="IPR020845">
    <property type="entry name" value="AMP-binding_CS"/>
</dbReference>
<evidence type="ECO:0000313" key="5">
    <source>
        <dbReference type="EMBL" id="CAF1139668.1"/>
    </source>
</evidence>
<dbReference type="InterPro" id="IPR045851">
    <property type="entry name" value="AMP-bd_C_sf"/>
</dbReference>
<dbReference type="GO" id="GO:0009239">
    <property type="term" value="P:enterobactin biosynthetic process"/>
    <property type="evidence" value="ECO:0007669"/>
    <property type="project" value="TreeGrafter"/>
</dbReference>
<evidence type="ECO:0000256" key="3">
    <source>
        <dbReference type="SAM" id="Phobius"/>
    </source>
</evidence>
<keyword evidence="3" id="KW-1133">Transmembrane helix</keyword>
<dbReference type="Proteomes" id="UP000663832">
    <property type="component" value="Unassembled WGS sequence"/>
</dbReference>
<dbReference type="EMBL" id="CAJNOM010000147">
    <property type="protein sequence ID" value="CAF1139668.1"/>
    <property type="molecule type" value="Genomic_DNA"/>
</dbReference>
<dbReference type="Pfam" id="PF00668">
    <property type="entry name" value="Condensation"/>
    <property type="match status" value="1"/>
</dbReference>
<dbReference type="InterPro" id="IPR011004">
    <property type="entry name" value="Trimer_LpxA-like_sf"/>
</dbReference>
<dbReference type="Pfam" id="PF00501">
    <property type="entry name" value="AMP-binding"/>
    <property type="match status" value="2"/>
</dbReference>
<dbReference type="OrthoDB" id="10017101at2759"/>
<dbReference type="PANTHER" id="PTHR45527:SF1">
    <property type="entry name" value="FATTY ACID SYNTHASE"/>
    <property type="match status" value="1"/>
</dbReference>
<dbReference type="GO" id="GO:0047527">
    <property type="term" value="F:2,3-dihydroxybenzoate-serine ligase activity"/>
    <property type="evidence" value="ECO:0007669"/>
    <property type="project" value="TreeGrafter"/>
</dbReference>
<dbReference type="Gene3D" id="3.40.50.150">
    <property type="entry name" value="Vaccinia Virus protein VP39"/>
    <property type="match status" value="1"/>
</dbReference>
<dbReference type="SUPFAM" id="SSF52777">
    <property type="entry name" value="CoA-dependent acyltransferases"/>
    <property type="match status" value="2"/>
</dbReference>
<organism evidence="5 6">
    <name type="scientific">Adineta steineri</name>
    <dbReference type="NCBI Taxonomy" id="433720"/>
    <lineage>
        <taxon>Eukaryota</taxon>
        <taxon>Metazoa</taxon>
        <taxon>Spiralia</taxon>
        <taxon>Gnathifera</taxon>
        <taxon>Rotifera</taxon>
        <taxon>Eurotatoria</taxon>
        <taxon>Bdelloidea</taxon>
        <taxon>Adinetida</taxon>
        <taxon>Adinetidae</taxon>
        <taxon>Adineta</taxon>
    </lineage>
</organism>
<dbReference type="GO" id="GO:0031177">
    <property type="term" value="F:phosphopantetheine binding"/>
    <property type="evidence" value="ECO:0007669"/>
    <property type="project" value="TreeGrafter"/>
</dbReference>
<evidence type="ECO:0000256" key="1">
    <source>
        <dbReference type="ARBA" id="ARBA00022450"/>
    </source>
</evidence>
<dbReference type="Gene3D" id="3.40.50.980">
    <property type="match status" value="2"/>
</dbReference>
<keyword evidence="3" id="KW-0472">Membrane</keyword>
<dbReference type="SUPFAM" id="SSF47336">
    <property type="entry name" value="ACP-like"/>
    <property type="match status" value="1"/>
</dbReference>
<reference evidence="5" key="1">
    <citation type="submission" date="2021-02" db="EMBL/GenBank/DDBJ databases">
        <authorList>
            <person name="Nowell W R."/>
        </authorList>
    </citation>
    <scope>NUCLEOTIDE SEQUENCE</scope>
</reference>
<evidence type="ECO:0000313" key="6">
    <source>
        <dbReference type="Proteomes" id="UP000663832"/>
    </source>
</evidence>
<dbReference type="Pfam" id="PF08241">
    <property type="entry name" value="Methyltransf_11"/>
    <property type="match status" value="1"/>
</dbReference>
<feature type="domain" description="Carrier" evidence="4">
    <location>
        <begin position="897"/>
        <end position="972"/>
    </location>
</feature>
<dbReference type="Gene3D" id="1.10.1200.10">
    <property type="entry name" value="ACP-like"/>
    <property type="match status" value="1"/>
</dbReference>
<dbReference type="InterPro" id="IPR023213">
    <property type="entry name" value="CAT-like_dom_sf"/>
</dbReference>
<feature type="transmembrane region" description="Helical" evidence="3">
    <location>
        <begin position="1246"/>
        <end position="1267"/>
    </location>
</feature>
<evidence type="ECO:0000259" key="4">
    <source>
        <dbReference type="PROSITE" id="PS50075"/>
    </source>
</evidence>
<dbReference type="InterPro" id="IPR025110">
    <property type="entry name" value="AMP-bd_C"/>
</dbReference>
<keyword evidence="2" id="KW-0597">Phosphoprotein</keyword>
<dbReference type="PANTHER" id="PTHR45527">
    <property type="entry name" value="NONRIBOSOMAL PEPTIDE SYNTHETASE"/>
    <property type="match status" value="1"/>
</dbReference>
<sequence length="1917" mass="219013">MRLWHSESMHSTLHMSQAPIYNMPFVYSLNSHHTLSVQYLRHALQLIVTKHQSLRTSLIFYTHNNRLIQETIDFSQHNNTLFTFIESTYTTHEQLIDLIHEEKYNLQLFDLAQGLVFRCHIIYYKQISSNHLLSHKDLIIFNFHHALFDFPSMNIFLHDLNQAYTTGQLSYDDNTNLRYLDYAVIEREMSMTGANMFWLDALHDCKLDQPLSLPFDRYRLSNEHRTGRGTSVSFDFGQDLSHHFLIHASSNNISVEHLTFAIYFIFLFKLTNGQTDLCIAMNINNNRYRGELKSTIGLFENVIPLRCQLDPHWCFHQLVKHVQEITKNSMKYSYFPLQRILNQHPHISKHAFLDTSLEFISGNSNNDNNVIMIGDSQLVPACFSFNINEDMILDVSDFSFCVNHDMNMNQLSCTIIASLDLLNRETVEKISERFHSSLNQLSASIVDNQINKPIYELSLALSNEQYLMQSLNNTQLSFSSPLTCIHHEFVYQVMKHPQKLAVELDDQSLTYCELLYYVQILSLALLNEYLISPGEIVCQCMERSLSMVIGIMGIEMVGGVYCPLSPRDPQQRLHALIEQTESRLVLIHWLTKSRFNNKVVSIDTHLTWINNDNISDIDVDQLSNITITHNDIAYIIFTSGSTGVPKVYDKANAIKHLRSLCSVGEPIPVKLRNLIANIGIPHCTVWNIYGSTELTVASTYHLVDIKSKNTSIPVGKSLPNYRSFVLNKFFQTTLISQKGELFIGGVGVFAGYLGRDDLTAKALIEIDSEVFYRIGDLVTMDNNGLLHYQGRKDHQIKLHGQRIELGEIERCLLNIISISACVVIKWNEDLLVAYVQSSDINDQELREHCQSHLPPHMIPSIFFILDKLPLNPNGKIDRKLLPPPEFPSSTDNIDDNVPHTTLEEQLQNIFSQVFHIESPHIDVPFGQLGGTSLSAILALSLIRQQICNKVDIGRLFTNPSIRQLAQVIEPLLVLEEPQETASTVNEIHETHDRLTPSFVIESLGIALLVCQWLCPIMIIHQWCPLLFPILPICHLLFYVICSHLLSPQNIKDDNIFSWNYYCWWFLDGLWNNNTFWLQHIIGTPSYNWYLRLCGARISVNAHIYTTTIDAPWLLDISDGTWIADKTTLNSLYYNDNSTFALHSITIGCHCSISARSILFGGVDMQDNIIVQPMSSVTGFIASRTIIDGDEHKSISSDISVTHSNRSFSIWHKIYQVITIISLICIHCTLLAIVYKVYSVEQIPLPISIAFCWTLWSILACSVTLFLLKFVVGSCAAGETYPIASWSYLHKVWLRQLIVSSFYHAWSLTTGYDYLYSFILRWLGAQVEDDVKLTDIDIFLSYPTNLLKLETGVTSFGYVLLVPTEMTLEGDHRVDCITFGSHTNLANMCSILPGSRLASHSMVGNLTRITRETNSSDGDIFIGVPARAMPFQMPFRRGTDDQIKTVPYWKTYFSHYINKCLLIGIYWSCGLIGGPIIHTIIVCSLYRWYSYADGKIIKHIIGRVQEDYQTFICSFLGNTQWLIRLFRLYGANIGNNVILPNVSSIFDYNLVTIADHVRLNINAHIVCHTFEQRIWKTASVAVGNSCILMSGSIVMPGCKLMGNNRLYPFTLVMKNDLLQRNTQWKGLPAQSYVAKPILSRSVPTCDAVVKYQQKSNTFDRLSLWYKQISNVYTNVNELQFMNWGYADLDEHIDDNTGYYSKKLYQQVLANVALTNQNILEVGCGRGAGAAWCVRTYAPRSYVGIDPSRDVINLCEQLYSKILRLSFKIADPKTHLPFQNESLDVVLSIETINVFDEIVAMNQFIDEATRVLTPDGYFLWCGLCNVDGSSVLIDYLTANNTFIIKEKVNITRNVLHALDTQSNSRANFIERYIRSADQEYCRLLAGLPGTQFYDNMKQGRAEYWRVVFRKKITKKTPLI</sequence>
<dbReference type="PROSITE" id="PS00455">
    <property type="entry name" value="AMP_BINDING"/>
    <property type="match status" value="1"/>
</dbReference>